<organism evidence="1">
    <name type="scientific">uncultured bacterium 14</name>
    <dbReference type="NCBI Taxonomy" id="1748267"/>
    <lineage>
        <taxon>Bacteria</taxon>
        <taxon>environmental samples</taxon>
    </lineage>
</organism>
<name>A0A0U3JBE8_9BACT</name>
<dbReference type="EMBL" id="KT944262">
    <property type="protein sequence ID" value="ALV86396.1"/>
    <property type="molecule type" value="Genomic_DNA"/>
</dbReference>
<dbReference type="AlphaFoldDB" id="A0A0U3JBE8"/>
<evidence type="ECO:0000313" key="1">
    <source>
        <dbReference type="EMBL" id="ALV86396.1"/>
    </source>
</evidence>
<protein>
    <submittedName>
        <fullName evidence="1">Uncharacterized protein</fullName>
    </submittedName>
</protein>
<proteinExistence type="predicted"/>
<sequence>MQYVRSLNEKFIDMRYRMASYKSNAIVDRAIGPGV</sequence>
<accession>A0A0U3JBE8</accession>
<reference evidence="1" key="1">
    <citation type="submission" date="2015-10" db="EMBL/GenBank/DDBJ databases">
        <title>Biosynthesis of SCL-MCL polyhydroxyalkanoates by metagenomic clones in Pseudomonas putida.</title>
        <authorList>
            <person name="Cheng J."/>
            <person name="Charles T.C."/>
        </authorList>
    </citation>
    <scope>NUCLEOTIDE SEQUENCE</scope>
</reference>